<sequence>MGTVRMLRAAILDTIMEFLNIALSIDALLMTIHISLNEHLVVAEVKSSHLSMSSTSPCVINKIV</sequence>
<name>A0A4Y7JUI0_PAPSO</name>
<dbReference type="Gramene" id="RZC63702">
    <property type="protein sequence ID" value="RZC63702"/>
    <property type="gene ID" value="C5167_025456"/>
</dbReference>
<organism evidence="1 2">
    <name type="scientific">Papaver somniferum</name>
    <name type="common">Opium poppy</name>
    <dbReference type="NCBI Taxonomy" id="3469"/>
    <lineage>
        <taxon>Eukaryota</taxon>
        <taxon>Viridiplantae</taxon>
        <taxon>Streptophyta</taxon>
        <taxon>Embryophyta</taxon>
        <taxon>Tracheophyta</taxon>
        <taxon>Spermatophyta</taxon>
        <taxon>Magnoliopsida</taxon>
        <taxon>Ranunculales</taxon>
        <taxon>Papaveraceae</taxon>
        <taxon>Papaveroideae</taxon>
        <taxon>Papaver</taxon>
    </lineage>
</organism>
<accession>A0A4Y7JUI0</accession>
<evidence type="ECO:0000313" key="1">
    <source>
        <dbReference type="EMBL" id="RZC63702.1"/>
    </source>
</evidence>
<gene>
    <name evidence="1" type="ORF">C5167_025456</name>
</gene>
<keyword evidence="2" id="KW-1185">Reference proteome</keyword>
<dbReference type="Proteomes" id="UP000316621">
    <property type="component" value="Chromosome 5"/>
</dbReference>
<dbReference type="AlphaFoldDB" id="A0A4Y7JUI0"/>
<dbReference type="EMBL" id="CM010719">
    <property type="protein sequence ID" value="RZC63702.1"/>
    <property type="molecule type" value="Genomic_DNA"/>
</dbReference>
<evidence type="ECO:0000313" key="2">
    <source>
        <dbReference type="Proteomes" id="UP000316621"/>
    </source>
</evidence>
<proteinExistence type="predicted"/>
<protein>
    <submittedName>
        <fullName evidence="1">Uncharacterized protein</fullName>
    </submittedName>
</protein>
<reference evidence="1 2" key="1">
    <citation type="journal article" date="2018" name="Science">
        <title>The opium poppy genome and morphinan production.</title>
        <authorList>
            <person name="Guo L."/>
            <person name="Winzer T."/>
            <person name="Yang X."/>
            <person name="Li Y."/>
            <person name="Ning Z."/>
            <person name="He Z."/>
            <person name="Teodor R."/>
            <person name="Lu Y."/>
            <person name="Bowser T.A."/>
            <person name="Graham I.A."/>
            <person name="Ye K."/>
        </authorList>
    </citation>
    <scope>NUCLEOTIDE SEQUENCE [LARGE SCALE GENOMIC DNA]</scope>
    <source>
        <strain evidence="2">cv. HN1</strain>
        <tissue evidence="1">Leaves</tissue>
    </source>
</reference>